<evidence type="ECO:0000256" key="2">
    <source>
        <dbReference type="ARBA" id="ARBA00013275"/>
    </source>
</evidence>
<feature type="repeat" description="WD" evidence="8">
    <location>
        <begin position="1005"/>
        <end position="1038"/>
    </location>
</feature>
<dbReference type="InterPro" id="IPR020472">
    <property type="entry name" value="WD40_PAC1"/>
</dbReference>
<dbReference type="Pfam" id="PF13193">
    <property type="entry name" value="AMP-binding_C"/>
    <property type="match status" value="1"/>
</dbReference>
<dbReference type="Gene3D" id="3.30.300.30">
    <property type="match status" value="1"/>
</dbReference>
<feature type="domain" description="AMP-dependent synthetase/ligase" evidence="10">
    <location>
        <begin position="92"/>
        <end position="483"/>
    </location>
</feature>
<dbReference type="Pfam" id="PF00400">
    <property type="entry name" value="WD40"/>
    <property type="match status" value="7"/>
</dbReference>
<dbReference type="InterPro" id="IPR036322">
    <property type="entry name" value="WD40_repeat_dom_sf"/>
</dbReference>
<dbReference type="InterPro" id="IPR042099">
    <property type="entry name" value="ANL_N_sf"/>
</dbReference>
<comment type="caution">
    <text evidence="13">The sequence shown here is derived from an EMBL/GenBank/DDBJ whole genome shotgun (WGS) entry which is preliminary data.</text>
</comment>
<dbReference type="CDD" id="cd05966">
    <property type="entry name" value="ACS"/>
    <property type="match status" value="1"/>
</dbReference>
<dbReference type="InterPro" id="IPR015943">
    <property type="entry name" value="WD40/YVTN_repeat-like_dom_sf"/>
</dbReference>
<feature type="region of interest" description="Disordered" evidence="9">
    <location>
        <begin position="667"/>
        <end position="706"/>
    </location>
</feature>
<dbReference type="PANTHER" id="PTHR24095">
    <property type="entry name" value="ACETYL-COENZYME A SYNTHETASE"/>
    <property type="match status" value="1"/>
</dbReference>
<sequence length="1043" mass="115292">MDKSSINEDVDPVYPIAERMLGDHKANVEDIVKYEEMWESSINTPDIFFGDLARELLSWTKPFERVQQGSFHEGDIAWFLEGELNACYNCVDRYALETPDKIAIIHEGDEPENVRKITYGELLQEVCRLSNVLKSMDVHKGDKVIIYMPMIPEAVVAMLACARIGAVHSVVFAGFSSDSLRDRIEDCGAHVVLTSDEGRRGGKNIATKLIVDEAIKGTTTTTSTVRHVLVYRRTGSDVPWTENRDLWWHDEMAKARPYCPLTTMSSEDPLFLLYTSGSTGTPKGIVHTTAGYLIGAASTVKYVFDYQPGDIHACMADIGWITGHTYIVYGPLALGATTVLFESTPTYPDPSRFWKMVEKHKVTQFYTAPTAIRALRRLGDKWLEGIDLSSLRVIGSVGEPINPEAWEWYNAQIGKGECAVVDTYWQTETGSIIISPLPGVTPTKPGSATLPFFGIKPVILDPQTGAELEGNDVTGVLAISQPWPSMARTVYNNHHRYLETYLNPYKGFYFTGDGASRDKDGYIWIRGRVDDVINVSGHRLSTSEIESALIHHESVAEAAVVGGHDDLTGQCIHAFTTLKPNVEISEGLEKELSLQVRKVIGPFATPKRIYVVSDLPKTRSGKIMRRILRKIVNKEHDDLGDISTLADPSVVDTLIFKVLGPDALINKKTKGDKAPKDDAATPNESGTTTAPDAPRSPSDNGPERKPVELKIEGDDWFALFNPDVNRRLNIDLVHSFDHDGVVCSVKFSPDGYFLATGGNKLTKIYDTTYGALIAVLQDENAGENESYIRALSFSPDGRYIATGSEDQKIRIWDIAKKCITRELIGHEQDIYSLDFSKDGRVLLSGSGDKTARVWDWVEGTCLHKLEVLDLEDNINNTSVTSVSVSPDALLVATGSLDSMIRIWDIQKGELVEEFSGHGNSVYSVGFMPDNNSVVSGSIDKTACLWKLGSSRASGDEEACKQKFVGHKDFILSVATTPCGEWIISGSKDRNVQFWDPHTGENQFLLQGHKQSVLSVAASQGKRRLFATASIDSKARVWSYDLLV</sequence>
<feature type="repeat" description="WD" evidence="8">
    <location>
        <begin position="914"/>
        <end position="955"/>
    </location>
</feature>
<feature type="repeat" description="WD" evidence="8">
    <location>
        <begin position="872"/>
        <end position="913"/>
    </location>
</feature>
<dbReference type="InterPro" id="IPR025110">
    <property type="entry name" value="AMP-bd_C"/>
</dbReference>
<dbReference type="SUPFAM" id="SSF56801">
    <property type="entry name" value="Acetyl-CoA synthetase-like"/>
    <property type="match status" value="1"/>
</dbReference>
<dbReference type="InterPro" id="IPR032387">
    <property type="entry name" value="ACAS_N"/>
</dbReference>
<dbReference type="SUPFAM" id="SSF50978">
    <property type="entry name" value="WD40 repeat-like"/>
    <property type="match status" value="1"/>
</dbReference>
<feature type="repeat" description="WD" evidence="8">
    <location>
        <begin position="963"/>
        <end position="1004"/>
    </location>
</feature>
<keyword evidence="5" id="KW-0677">Repeat</keyword>
<dbReference type="EC" id="6.2.1.1" evidence="2"/>
<evidence type="ECO:0000259" key="12">
    <source>
        <dbReference type="Pfam" id="PF16177"/>
    </source>
</evidence>
<reference evidence="13 14" key="1">
    <citation type="submission" date="2024-04" db="EMBL/GenBank/DDBJ databases">
        <title>Symmetric and asymmetric DNA N6-adenine methylation regulates different biological responses in Mucorales.</title>
        <authorList>
            <consortium name="Lawrence Berkeley National Laboratory"/>
            <person name="Lax C."/>
            <person name="Mondo S.J."/>
            <person name="Osorio-Concepcion M."/>
            <person name="Muszewska A."/>
            <person name="Corrochano-Luque M."/>
            <person name="Gutierrez G."/>
            <person name="Riley R."/>
            <person name="Lipzen A."/>
            <person name="Guo J."/>
            <person name="Hundley H."/>
            <person name="Amirebrahimi M."/>
            <person name="Ng V."/>
            <person name="Lorenzo-Gutierrez D."/>
            <person name="Binder U."/>
            <person name="Yang J."/>
            <person name="Song Y."/>
            <person name="Canovas D."/>
            <person name="Navarro E."/>
            <person name="Freitag M."/>
            <person name="Gabaldon T."/>
            <person name="Grigoriev I.V."/>
            <person name="Corrochano L.M."/>
            <person name="Nicolas F.E."/>
            <person name="Garre V."/>
        </authorList>
    </citation>
    <scope>NUCLEOTIDE SEQUENCE [LARGE SCALE GENOMIC DNA]</scope>
    <source>
        <strain evidence="13 14">L51</strain>
    </source>
</reference>
<comment type="similarity">
    <text evidence="1">Belongs to the ATP-dependent AMP-binding enzyme family.</text>
</comment>
<dbReference type="Pfam" id="PF00501">
    <property type="entry name" value="AMP-binding"/>
    <property type="match status" value="1"/>
</dbReference>
<evidence type="ECO:0000256" key="6">
    <source>
        <dbReference type="ARBA" id="ARBA00022741"/>
    </source>
</evidence>
<organism evidence="13 14">
    <name type="scientific">Phycomyces blakesleeanus</name>
    <dbReference type="NCBI Taxonomy" id="4837"/>
    <lineage>
        <taxon>Eukaryota</taxon>
        <taxon>Fungi</taxon>
        <taxon>Fungi incertae sedis</taxon>
        <taxon>Mucoromycota</taxon>
        <taxon>Mucoromycotina</taxon>
        <taxon>Mucoromycetes</taxon>
        <taxon>Mucorales</taxon>
        <taxon>Phycomycetaceae</taxon>
        <taxon>Phycomyces</taxon>
    </lineage>
</organism>
<dbReference type="CDD" id="cd00200">
    <property type="entry name" value="WD40"/>
    <property type="match status" value="1"/>
</dbReference>
<evidence type="ECO:0000256" key="5">
    <source>
        <dbReference type="ARBA" id="ARBA00022737"/>
    </source>
</evidence>
<evidence type="ECO:0000256" key="9">
    <source>
        <dbReference type="SAM" id="MobiDB-lite"/>
    </source>
</evidence>
<dbReference type="PROSITE" id="PS00455">
    <property type="entry name" value="AMP_BINDING"/>
    <property type="match status" value="1"/>
</dbReference>
<dbReference type="InterPro" id="IPR019775">
    <property type="entry name" value="WD40_repeat_CS"/>
</dbReference>
<dbReference type="PANTHER" id="PTHR24095:SF14">
    <property type="entry name" value="ACETYL-COENZYME A SYNTHETASE 1"/>
    <property type="match status" value="1"/>
</dbReference>
<evidence type="ECO:0000313" key="14">
    <source>
        <dbReference type="Proteomes" id="UP001448207"/>
    </source>
</evidence>
<keyword evidence="14" id="KW-1185">Reference proteome</keyword>
<dbReference type="NCBIfam" id="NF001208">
    <property type="entry name" value="PRK00174.1"/>
    <property type="match status" value="1"/>
</dbReference>
<feature type="domain" description="AMP-binding enzyme C-terminal" evidence="11">
    <location>
        <begin position="544"/>
        <end position="622"/>
    </location>
</feature>
<evidence type="ECO:0000256" key="4">
    <source>
        <dbReference type="ARBA" id="ARBA00022598"/>
    </source>
</evidence>
<dbReference type="InterPro" id="IPR000873">
    <property type="entry name" value="AMP-dep_synth/lig_dom"/>
</dbReference>
<evidence type="ECO:0000256" key="7">
    <source>
        <dbReference type="ARBA" id="ARBA00022840"/>
    </source>
</evidence>
<dbReference type="PROSITE" id="PS00678">
    <property type="entry name" value="WD_REPEATS_1"/>
    <property type="match status" value="2"/>
</dbReference>
<dbReference type="PROSITE" id="PS50082">
    <property type="entry name" value="WD_REPEATS_2"/>
    <property type="match status" value="6"/>
</dbReference>
<dbReference type="Gene3D" id="3.40.50.12780">
    <property type="entry name" value="N-terminal domain of ligase-like"/>
    <property type="match status" value="1"/>
</dbReference>
<accession>A0ABR3AKD1</accession>
<dbReference type="Proteomes" id="UP001448207">
    <property type="component" value="Unassembled WGS sequence"/>
</dbReference>
<feature type="domain" description="Acetyl-coenzyme A synthetase N-terminal" evidence="12">
    <location>
        <begin position="34"/>
        <end position="90"/>
    </location>
</feature>
<evidence type="ECO:0000259" key="10">
    <source>
        <dbReference type="Pfam" id="PF00501"/>
    </source>
</evidence>
<feature type="compositionally biased region" description="Basic and acidic residues" evidence="9">
    <location>
        <begin position="669"/>
        <end position="679"/>
    </location>
</feature>
<keyword evidence="4" id="KW-0436">Ligase</keyword>
<name>A0ABR3AKD1_PHYBL</name>
<dbReference type="PROSITE" id="PS50294">
    <property type="entry name" value="WD_REPEATS_REGION"/>
    <property type="match status" value="6"/>
</dbReference>
<keyword evidence="3 8" id="KW-0853">WD repeat</keyword>
<protein>
    <recommendedName>
        <fullName evidence="2">acetate--CoA ligase</fullName>
        <ecNumber evidence="2">6.2.1.1</ecNumber>
    </recommendedName>
</protein>
<dbReference type="InterPro" id="IPR045851">
    <property type="entry name" value="AMP-bd_C_sf"/>
</dbReference>
<dbReference type="NCBIfam" id="TIGR02188">
    <property type="entry name" value="Ac_CoA_lig_AcsA"/>
    <property type="match status" value="1"/>
</dbReference>
<proteinExistence type="inferred from homology"/>
<evidence type="ECO:0000313" key="13">
    <source>
        <dbReference type="EMBL" id="KAL0075534.1"/>
    </source>
</evidence>
<dbReference type="EMBL" id="JBCLYO010000036">
    <property type="protein sequence ID" value="KAL0075534.1"/>
    <property type="molecule type" value="Genomic_DNA"/>
</dbReference>
<dbReference type="InterPro" id="IPR011904">
    <property type="entry name" value="Ac_CoA_lig"/>
</dbReference>
<keyword evidence="6" id="KW-0547">Nucleotide-binding</keyword>
<dbReference type="PRINTS" id="PR00320">
    <property type="entry name" value="GPROTEINBRPT"/>
</dbReference>
<dbReference type="InterPro" id="IPR001680">
    <property type="entry name" value="WD40_rpt"/>
</dbReference>
<dbReference type="SMART" id="SM00320">
    <property type="entry name" value="WD40"/>
    <property type="match status" value="7"/>
</dbReference>
<evidence type="ECO:0000256" key="1">
    <source>
        <dbReference type="ARBA" id="ARBA00006432"/>
    </source>
</evidence>
<evidence type="ECO:0000259" key="11">
    <source>
        <dbReference type="Pfam" id="PF13193"/>
    </source>
</evidence>
<keyword evidence="7" id="KW-0067">ATP-binding</keyword>
<feature type="repeat" description="WD" evidence="8">
    <location>
        <begin position="823"/>
        <end position="864"/>
    </location>
</feature>
<feature type="repeat" description="WD" evidence="8">
    <location>
        <begin position="781"/>
        <end position="814"/>
    </location>
</feature>
<evidence type="ECO:0000256" key="3">
    <source>
        <dbReference type="ARBA" id="ARBA00022574"/>
    </source>
</evidence>
<evidence type="ECO:0000256" key="8">
    <source>
        <dbReference type="PROSITE-ProRule" id="PRU00221"/>
    </source>
</evidence>
<dbReference type="Gene3D" id="2.130.10.10">
    <property type="entry name" value="YVTN repeat-like/Quinoprotein amine dehydrogenase"/>
    <property type="match status" value="1"/>
</dbReference>
<dbReference type="InterPro" id="IPR020845">
    <property type="entry name" value="AMP-binding_CS"/>
</dbReference>
<gene>
    <name evidence="13" type="ORF">J3Q64DRAFT_1775494</name>
</gene>
<dbReference type="Pfam" id="PF16177">
    <property type="entry name" value="ACAS_N"/>
    <property type="match status" value="1"/>
</dbReference>